<dbReference type="RefSeq" id="WP_244804957.1">
    <property type="nucleotide sequence ID" value="NZ_JALIEA010000017.1"/>
</dbReference>
<sequence length="84" mass="9096">MIDAQAAPAYRFRPGALDAIARSRRFTSDEQLALYVGVQPDQLPMLRAGAKVSARVALRVSALQGDKDYVAGYFDLADDPRVAA</sequence>
<name>A0A9X2B042_9CORY</name>
<proteinExistence type="predicted"/>
<dbReference type="AlphaFoldDB" id="A0A9X2B042"/>
<dbReference type="EMBL" id="JALIEA010000017">
    <property type="protein sequence ID" value="MCJ7859227.1"/>
    <property type="molecule type" value="Genomic_DNA"/>
</dbReference>
<accession>A0A9X2B042</accession>
<keyword evidence="2" id="KW-1185">Reference proteome</keyword>
<gene>
    <name evidence="1" type="ORF">MUN33_10975</name>
</gene>
<evidence type="ECO:0000313" key="2">
    <source>
        <dbReference type="Proteomes" id="UP001139207"/>
    </source>
</evidence>
<dbReference type="Proteomes" id="UP001139207">
    <property type="component" value="Unassembled WGS sequence"/>
</dbReference>
<organism evidence="1 2">
    <name type="scientific">Corynebacterium kalidii</name>
    <dbReference type="NCBI Taxonomy" id="2931982"/>
    <lineage>
        <taxon>Bacteria</taxon>
        <taxon>Bacillati</taxon>
        <taxon>Actinomycetota</taxon>
        <taxon>Actinomycetes</taxon>
        <taxon>Mycobacteriales</taxon>
        <taxon>Corynebacteriaceae</taxon>
        <taxon>Corynebacterium</taxon>
    </lineage>
</organism>
<comment type="caution">
    <text evidence="1">The sequence shown here is derived from an EMBL/GenBank/DDBJ whole genome shotgun (WGS) entry which is preliminary data.</text>
</comment>
<reference evidence="1" key="1">
    <citation type="submission" date="2022-04" db="EMBL/GenBank/DDBJ databases">
        <title>Corynebacterium kalidii LD5P10.</title>
        <authorList>
            <person name="Sun J.Q."/>
        </authorList>
    </citation>
    <scope>NUCLEOTIDE SEQUENCE</scope>
    <source>
        <strain evidence="1">LD5P10</strain>
    </source>
</reference>
<evidence type="ECO:0008006" key="3">
    <source>
        <dbReference type="Google" id="ProtNLM"/>
    </source>
</evidence>
<protein>
    <recommendedName>
        <fullName evidence="3">DNA-binding protein</fullName>
    </recommendedName>
</protein>
<evidence type="ECO:0000313" key="1">
    <source>
        <dbReference type="EMBL" id="MCJ7859227.1"/>
    </source>
</evidence>